<dbReference type="InterPro" id="IPR032781">
    <property type="entry name" value="ABC_tran_Xtn"/>
</dbReference>
<dbReference type="InterPro" id="IPR003439">
    <property type="entry name" value="ABC_transporter-like_ATP-bd"/>
</dbReference>
<dbReference type="InterPro" id="IPR027417">
    <property type="entry name" value="P-loop_NTPase"/>
</dbReference>
<dbReference type="PANTHER" id="PTHR42855:SF2">
    <property type="entry name" value="DRUG RESISTANCE ABC TRANSPORTER,ATP-BINDING PROTEIN"/>
    <property type="match status" value="1"/>
</dbReference>
<dbReference type="RefSeq" id="WP_307487889.1">
    <property type="nucleotide sequence ID" value="NZ_JAUSUF010000015.1"/>
</dbReference>
<feature type="coiled-coil region" evidence="3">
    <location>
        <begin position="241"/>
        <end position="275"/>
    </location>
</feature>
<dbReference type="Pfam" id="PF12848">
    <property type="entry name" value="ABC_tran_Xtn"/>
    <property type="match status" value="1"/>
</dbReference>
<reference evidence="5 6" key="1">
    <citation type="submission" date="2023-07" db="EMBL/GenBank/DDBJ databases">
        <title>Genomic Encyclopedia of Type Strains, Phase IV (KMG-IV): sequencing the most valuable type-strain genomes for metagenomic binning, comparative biology and taxonomic classification.</title>
        <authorList>
            <person name="Goeker M."/>
        </authorList>
    </citation>
    <scope>NUCLEOTIDE SEQUENCE [LARGE SCALE GENOMIC DNA]</scope>
    <source>
        <strain evidence="5 6">DSM 20694</strain>
    </source>
</reference>
<proteinExistence type="predicted"/>
<comment type="caution">
    <text evidence="5">The sequence shown here is derived from an EMBL/GenBank/DDBJ whole genome shotgun (WGS) entry which is preliminary data.</text>
</comment>
<dbReference type="InterPro" id="IPR051309">
    <property type="entry name" value="ABCF_ATPase"/>
</dbReference>
<evidence type="ECO:0000256" key="3">
    <source>
        <dbReference type="SAM" id="Coils"/>
    </source>
</evidence>
<dbReference type="Proteomes" id="UP001228504">
    <property type="component" value="Unassembled WGS sequence"/>
</dbReference>
<gene>
    <name evidence="5" type="ORF">J2S18_002965</name>
</gene>
<evidence type="ECO:0000256" key="1">
    <source>
        <dbReference type="ARBA" id="ARBA00022741"/>
    </source>
</evidence>
<dbReference type="EMBL" id="JAUSUF010000015">
    <property type="protein sequence ID" value="MDQ0150991.1"/>
    <property type="molecule type" value="Genomic_DNA"/>
</dbReference>
<protein>
    <submittedName>
        <fullName evidence="5">ATPase subunit of ABC transporter with duplicated ATPase domains</fullName>
    </submittedName>
</protein>
<keyword evidence="1" id="KW-0547">Nucleotide-binding</keyword>
<evidence type="ECO:0000259" key="4">
    <source>
        <dbReference type="PROSITE" id="PS50893"/>
    </source>
</evidence>
<sequence length="529" mass="59443">MITVSNVSLRYGGRKLFEDVNLKFTAGNCYGVIGANGAGKSTFLKILSGEVEPNTGEVSIAPNTRMSVLKQDHYKYDEFEVLETVIMGNERLYQIMKEKDALYAKPDFTDEDGIKASELEGEFAELNGWEAESEASSLLQGLGIGTDMHYKKVSDLTGGEKVKVLLAQALFGNPGILILDEPTNHLDIKSINWLEEFLINFDGTVIVVSHDRHFLNKVCTNIADVDFGKIKIFTGNYDFWYQSSQLALQMAKEQNKKKEDKIKELQDFIARFSANASKSKQATSRKKLLDKITLDDIQPSTRRYPFVGFKPEREVGNDILIVEGLSKTIDGVKVLDNVSFRVNKDDKIALVGANEIAITTLFKIINGEMEPDSGSYKWGITISTAYFPKDNSEFFNDCSLSLVDWLRQFSEEKSESYIRGFLGRMLFSGEEALKEASVLSGGEKVRCMLSRMMLSNANVLMLDQPTNHLDLESITAVNNGLKDYKSVILFASHDHEFIETIANRIFDIKDDGTLVDRTMSYDEYLDTIK</sequence>
<dbReference type="SMART" id="SM00382">
    <property type="entry name" value="AAA"/>
    <property type="match status" value="2"/>
</dbReference>
<dbReference type="Gene3D" id="3.40.50.300">
    <property type="entry name" value="P-loop containing nucleotide triphosphate hydrolases"/>
    <property type="match status" value="2"/>
</dbReference>
<keyword evidence="2" id="KW-0067">ATP-binding</keyword>
<dbReference type="SUPFAM" id="SSF52540">
    <property type="entry name" value="P-loop containing nucleoside triphosphate hydrolases"/>
    <property type="match status" value="2"/>
</dbReference>
<evidence type="ECO:0000313" key="5">
    <source>
        <dbReference type="EMBL" id="MDQ0150991.1"/>
    </source>
</evidence>
<dbReference type="PROSITE" id="PS50893">
    <property type="entry name" value="ABC_TRANSPORTER_2"/>
    <property type="match status" value="2"/>
</dbReference>
<dbReference type="CDD" id="cd03221">
    <property type="entry name" value="ABCF_EF-3"/>
    <property type="match status" value="2"/>
</dbReference>
<accession>A0ABT9UXF0</accession>
<keyword evidence="6" id="KW-1185">Reference proteome</keyword>
<feature type="domain" description="ABC transporter" evidence="4">
    <location>
        <begin position="2"/>
        <end position="252"/>
    </location>
</feature>
<dbReference type="Pfam" id="PF00005">
    <property type="entry name" value="ABC_tran"/>
    <property type="match status" value="2"/>
</dbReference>
<organism evidence="5 6">
    <name type="scientific">Eubacterium multiforme</name>
    <dbReference type="NCBI Taxonomy" id="83339"/>
    <lineage>
        <taxon>Bacteria</taxon>
        <taxon>Bacillati</taxon>
        <taxon>Bacillota</taxon>
        <taxon>Clostridia</taxon>
        <taxon>Eubacteriales</taxon>
        <taxon>Eubacteriaceae</taxon>
        <taxon>Eubacterium</taxon>
    </lineage>
</organism>
<keyword evidence="3" id="KW-0175">Coiled coil</keyword>
<name>A0ABT9UXF0_9FIRM</name>
<feature type="domain" description="ABC transporter" evidence="4">
    <location>
        <begin position="320"/>
        <end position="527"/>
    </location>
</feature>
<evidence type="ECO:0000313" key="6">
    <source>
        <dbReference type="Proteomes" id="UP001228504"/>
    </source>
</evidence>
<evidence type="ECO:0000256" key="2">
    <source>
        <dbReference type="ARBA" id="ARBA00022840"/>
    </source>
</evidence>
<dbReference type="InterPro" id="IPR003593">
    <property type="entry name" value="AAA+_ATPase"/>
</dbReference>
<dbReference type="PANTHER" id="PTHR42855">
    <property type="entry name" value="ABC TRANSPORTER ATP-BINDING SUBUNIT"/>
    <property type="match status" value="1"/>
</dbReference>